<dbReference type="SUPFAM" id="SSF49899">
    <property type="entry name" value="Concanavalin A-like lectins/glucanases"/>
    <property type="match status" value="1"/>
</dbReference>
<evidence type="ECO:0000313" key="2">
    <source>
        <dbReference type="EMBL" id="QJA77414.1"/>
    </source>
</evidence>
<dbReference type="Gene3D" id="2.60.120.200">
    <property type="match status" value="1"/>
</dbReference>
<dbReference type="EMBL" id="MT141250">
    <property type="protein sequence ID" value="QJA57032.1"/>
    <property type="molecule type" value="Genomic_DNA"/>
</dbReference>
<dbReference type="AlphaFoldDB" id="A0A6M3K5H1"/>
<sequence length="1107" mass="115671">MKKILIILLAIAFNVFAQGEGDRIVNPTWKLSSGVLSPTVSTWTLTLPATTFSPSIVTPLIIGGADTISTLTYKTTTGVGKTGARHIFQVGTNGATEAMTILNNGFVGIGMTAPSRLLHLFSSTGEASIKLQSSYVANDQTAIEFYDKNASRNVYLNNRTSTISADPIFQIVAGGTTGIDFSTASGNLRIAVTGNVGIGTVTPLHKLSGYSTTATNLNAFNFVNNTINKVTSTVAQAIDTSSFSLNFSSLGSPKLSLKGKTGNSMIYVDSVGVGIGIASPNGRLVVKGSGTGTTKNFIFTNSADVEKFSIQDDGAVGVASINNLSASFFVGNTGNIYLRGSTGIFLQTADVNINSGQLFVKQSTGDLGLGTTTPLHKLSGYSTTATNLNAFNFVNNTINKVTSTVAQAIDTSSYSLNFSSLGSPKLSLKGKTGNSMLYVDSVGVGIGTASPSDLLEVNNAIRLTGTSSYVASQSRLYNTASGLQITGSTGINIADGSGNQKIQITQSGKIALNASADGGYVGIGTATPYAQYSQVGATPIWYATDSDVNLHRTSLATATDTSAIKIDASVTEPVITVKNAIGNGFTLQSVAAGGASFDGGLTIAGKLIQANQSAIAGTITSDYSVIYPYDDGSNVKVMALLDDAGTETTAQVLTGNMWGEPSGGAILNGTSQYYSHVDNANLDFGVNSNTISFWLKMPYLPATSGGAIITKGVFTSGGLYTVRTNGSNEFVYTESVAGTEVFTQVVIQNVPTTEMHQIMIVRDVVNGYIYGYLDGVLNKSTVYSSANNTDNTASLTLSSNAGGWLNYRSFTIYGIKLHNYALTQAEVTKRWNNGQPHLFVEPYATKGASQTDITNISALGSGWANPSGTNLVATNPIGQYIRATITSAIALEKVTEINFTVASNSGSFVLSPQSGGEWTVLSGTTGISTTGTYTVVFRSKTATKIDIFPAVANNEINMTINYVKRQGETFSIANTDWGASGAVCTIGGTKSIANSTAYPIAVSGKYDARKTIAANYEFTGTAKVGSILKYVKITNTIADPDTISLGTTALGTQVLNLQIIGASSTVIANVDKWFSDSATQTLFLSGVNWAADNLEVVLIYEPIGEKL</sequence>
<evidence type="ECO:0000313" key="1">
    <source>
        <dbReference type="EMBL" id="QJA57032.1"/>
    </source>
</evidence>
<gene>
    <name evidence="2" type="ORF">MM415A01303_0006</name>
    <name evidence="1" type="ORF">MM415B01738_0016</name>
</gene>
<dbReference type="InterPro" id="IPR013320">
    <property type="entry name" value="ConA-like_dom_sf"/>
</dbReference>
<organism evidence="2">
    <name type="scientific">viral metagenome</name>
    <dbReference type="NCBI Taxonomy" id="1070528"/>
    <lineage>
        <taxon>unclassified sequences</taxon>
        <taxon>metagenomes</taxon>
        <taxon>organismal metagenomes</taxon>
    </lineage>
</organism>
<reference evidence="2" key="1">
    <citation type="submission" date="2020-03" db="EMBL/GenBank/DDBJ databases">
        <title>The deep terrestrial virosphere.</title>
        <authorList>
            <person name="Holmfeldt K."/>
            <person name="Nilsson E."/>
            <person name="Simone D."/>
            <person name="Lopez-Fernandez M."/>
            <person name="Wu X."/>
            <person name="de Brujin I."/>
            <person name="Lundin D."/>
            <person name="Andersson A."/>
            <person name="Bertilsson S."/>
            <person name="Dopson M."/>
        </authorList>
    </citation>
    <scope>NUCLEOTIDE SEQUENCE</scope>
    <source>
        <strain evidence="2">MM415A01303</strain>
        <strain evidence="1">MM415B01738</strain>
    </source>
</reference>
<protein>
    <submittedName>
        <fullName evidence="2">Putative tail protein</fullName>
    </submittedName>
</protein>
<name>A0A6M3K5H1_9ZZZZ</name>
<dbReference type="EMBL" id="MT142282">
    <property type="protein sequence ID" value="QJA77414.1"/>
    <property type="molecule type" value="Genomic_DNA"/>
</dbReference>
<accession>A0A6M3K5H1</accession>
<proteinExistence type="predicted"/>